<evidence type="ECO:0008006" key="4">
    <source>
        <dbReference type="Google" id="ProtNLM"/>
    </source>
</evidence>
<evidence type="ECO:0000313" key="3">
    <source>
        <dbReference type="Proteomes" id="UP000319663"/>
    </source>
</evidence>
<dbReference type="EMBL" id="VIFY01000202">
    <property type="protein sequence ID" value="TQB68615.1"/>
    <property type="molecule type" value="Genomic_DNA"/>
</dbReference>
<name>A0A507QNA9_MONPU</name>
<dbReference type="Proteomes" id="UP000319663">
    <property type="component" value="Unassembled WGS sequence"/>
</dbReference>
<organism evidence="2 3">
    <name type="scientific">Monascus purpureus</name>
    <name type="common">Red mold</name>
    <name type="synonym">Monascus anka</name>
    <dbReference type="NCBI Taxonomy" id="5098"/>
    <lineage>
        <taxon>Eukaryota</taxon>
        <taxon>Fungi</taxon>
        <taxon>Dikarya</taxon>
        <taxon>Ascomycota</taxon>
        <taxon>Pezizomycotina</taxon>
        <taxon>Eurotiomycetes</taxon>
        <taxon>Eurotiomycetidae</taxon>
        <taxon>Eurotiales</taxon>
        <taxon>Aspergillaceae</taxon>
        <taxon>Monascus</taxon>
    </lineage>
</organism>
<accession>A0A507QNA9</accession>
<keyword evidence="3" id="KW-1185">Reference proteome</keyword>
<feature type="region of interest" description="Disordered" evidence="1">
    <location>
        <begin position="83"/>
        <end position="119"/>
    </location>
</feature>
<evidence type="ECO:0000256" key="1">
    <source>
        <dbReference type="SAM" id="MobiDB-lite"/>
    </source>
</evidence>
<comment type="caution">
    <text evidence="2">The sequence shown here is derived from an EMBL/GenBank/DDBJ whole genome shotgun (WGS) entry which is preliminary data.</text>
</comment>
<sequence length="119" mass="13119">MTSNRVFKSFRIALVTSSIRQPRLNPYITADVHQALTNLKISPILPDNNHNNISLEIVDIAEQGLPLHDEPVVPSLHPAYNPAPHYIHAHTRAPGLSKSANSTPSSSSPRSTTRPYRPV</sequence>
<dbReference type="STRING" id="5098.A0A507QNA9"/>
<gene>
    <name evidence="2" type="ORF">MPDQ_003158</name>
</gene>
<evidence type="ECO:0000313" key="2">
    <source>
        <dbReference type="EMBL" id="TQB68615.1"/>
    </source>
</evidence>
<feature type="compositionally biased region" description="Low complexity" evidence="1">
    <location>
        <begin position="102"/>
        <end position="119"/>
    </location>
</feature>
<reference evidence="2 3" key="1">
    <citation type="submission" date="2019-06" db="EMBL/GenBank/DDBJ databases">
        <title>Wine fermentation using esterase from Monascus purpureus.</title>
        <authorList>
            <person name="Geng C."/>
            <person name="Zhang Y."/>
        </authorList>
    </citation>
    <scope>NUCLEOTIDE SEQUENCE [LARGE SCALE GENOMIC DNA]</scope>
    <source>
        <strain evidence="2">HQ1</strain>
    </source>
</reference>
<dbReference type="AlphaFoldDB" id="A0A507QNA9"/>
<proteinExistence type="predicted"/>
<dbReference type="OrthoDB" id="68575at2759"/>
<protein>
    <recommendedName>
        <fullName evidence="4">NADPH-dependent FMN reductase-like domain-containing protein</fullName>
    </recommendedName>
</protein>